<dbReference type="EMBL" id="CAJNOU010000044">
    <property type="protein sequence ID" value="CAF0829833.1"/>
    <property type="molecule type" value="Genomic_DNA"/>
</dbReference>
<comment type="caution">
    <text evidence="3">The sequence shown here is derived from an EMBL/GenBank/DDBJ whole genome shotgun (WGS) entry which is preliminary data.</text>
</comment>
<protein>
    <submittedName>
        <fullName evidence="3">Uncharacterized protein</fullName>
    </submittedName>
</protein>
<sequence>MTTTTERTVINMEQKPAVAHTLVINEPINSQQVSLETVIANEPKNLLATSVEKVVVTDVTTAKLVEADNLIVDDQKNVQTIESDKLPSSGASKKALNKKLFGSGISLATVVLVIIPLLQLIIGWRYADNCPANWHIPHYLVVSGVIGLTLIILDIIFDLLASYAKSKLDDTTLRASHCGACCGLCGLLIVIICLILFLVGWFIAGCIWVFRVWNKIQYNDPHGFDYCHPILYRFAFWLLLLSIIYIY</sequence>
<dbReference type="PANTHER" id="PTHR33444">
    <property type="entry name" value="SI:DKEY-19B23.12-RELATED"/>
    <property type="match status" value="1"/>
</dbReference>
<evidence type="ECO:0000313" key="4">
    <source>
        <dbReference type="EMBL" id="CAF3603182.1"/>
    </source>
</evidence>
<feature type="transmembrane region" description="Helical" evidence="1">
    <location>
        <begin position="100"/>
        <end position="124"/>
    </location>
</feature>
<dbReference type="Proteomes" id="UP000663882">
    <property type="component" value="Unassembled WGS sequence"/>
</dbReference>
<dbReference type="EMBL" id="CAJOAX010000502">
    <property type="protein sequence ID" value="CAF3603182.1"/>
    <property type="molecule type" value="Genomic_DNA"/>
</dbReference>
<dbReference type="Proteomes" id="UP000663823">
    <property type="component" value="Unassembled WGS sequence"/>
</dbReference>
<gene>
    <name evidence="5" type="ORF">FNK824_LOCUS21176</name>
    <name evidence="4" type="ORF">OTI717_LOCUS6914</name>
    <name evidence="3" type="ORF">RFH988_LOCUS8070</name>
    <name evidence="2" type="ORF">SEV965_LOCUS2060</name>
</gene>
<dbReference type="AlphaFoldDB" id="A0A813YEK3"/>
<evidence type="ECO:0000313" key="6">
    <source>
        <dbReference type="Proteomes" id="UP000663882"/>
    </source>
</evidence>
<dbReference type="EMBL" id="CAJNOO010000266">
    <property type="protein sequence ID" value="CAF0883023.1"/>
    <property type="molecule type" value="Genomic_DNA"/>
</dbReference>
<dbReference type="InterPro" id="IPR040350">
    <property type="entry name" value="TMEM272"/>
</dbReference>
<evidence type="ECO:0000313" key="3">
    <source>
        <dbReference type="EMBL" id="CAF0883023.1"/>
    </source>
</evidence>
<evidence type="ECO:0000313" key="2">
    <source>
        <dbReference type="EMBL" id="CAF0829833.1"/>
    </source>
</evidence>
<reference evidence="3" key="1">
    <citation type="submission" date="2021-02" db="EMBL/GenBank/DDBJ databases">
        <authorList>
            <person name="Nowell W R."/>
        </authorList>
    </citation>
    <scope>NUCLEOTIDE SEQUENCE</scope>
</reference>
<feature type="transmembrane region" description="Helical" evidence="1">
    <location>
        <begin position="181"/>
        <end position="210"/>
    </location>
</feature>
<proteinExistence type="predicted"/>
<organism evidence="3 6">
    <name type="scientific">Rotaria sordida</name>
    <dbReference type="NCBI Taxonomy" id="392033"/>
    <lineage>
        <taxon>Eukaryota</taxon>
        <taxon>Metazoa</taxon>
        <taxon>Spiralia</taxon>
        <taxon>Gnathifera</taxon>
        <taxon>Rotifera</taxon>
        <taxon>Eurotatoria</taxon>
        <taxon>Bdelloidea</taxon>
        <taxon>Philodinida</taxon>
        <taxon>Philodinidae</taxon>
        <taxon>Rotaria</taxon>
    </lineage>
</organism>
<dbReference type="Proteomes" id="UP000663874">
    <property type="component" value="Unassembled WGS sequence"/>
</dbReference>
<keyword evidence="1" id="KW-0472">Membrane</keyword>
<feature type="transmembrane region" description="Helical" evidence="1">
    <location>
        <begin position="230"/>
        <end position="246"/>
    </location>
</feature>
<name>A0A813YEK3_9BILA</name>
<keyword evidence="1" id="KW-0812">Transmembrane</keyword>
<dbReference type="OrthoDB" id="6157510at2759"/>
<evidence type="ECO:0000256" key="1">
    <source>
        <dbReference type="SAM" id="Phobius"/>
    </source>
</evidence>
<dbReference type="PANTHER" id="PTHR33444:SF7">
    <property type="entry name" value="TRANSMEMBRANE PROTEIN 272"/>
    <property type="match status" value="1"/>
</dbReference>
<evidence type="ECO:0000313" key="5">
    <source>
        <dbReference type="EMBL" id="CAF3912614.1"/>
    </source>
</evidence>
<dbReference type="EMBL" id="CAJOBE010004027">
    <property type="protein sequence ID" value="CAF3912614.1"/>
    <property type="molecule type" value="Genomic_DNA"/>
</dbReference>
<keyword evidence="1" id="KW-1133">Transmembrane helix</keyword>
<dbReference type="Proteomes" id="UP000663889">
    <property type="component" value="Unassembled WGS sequence"/>
</dbReference>
<feature type="transmembrane region" description="Helical" evidence="1">
    <location>
        <begin position="136"/>
        <end position="160"/>
    </location>
</feature>
<accession>A0A813YEK3</accession>